<keyword evidence="2" id="KW-1185">Reference proteome</keyword>
<evidence type="ECO:0000313" key="2">
    <source>
        <dbReference type="Proteomes" id="UP000585638"/>
    </source>
</evidence>
<sequence length="253" mass="27198">MDNTVPEIRTLLGVDVIDSARTAPHLLPQVPTVLEKLLSTGMDAVGLSRQDAVDAQYTGDGWLYAFPSALLGRVVDLGRALDGIVAEHNKWNKLELRLRLAVEVGPLPDVQGFHPANISRSRLLEAPAFKLLARRCIADRPDGSMSTAMIVSDAVYQTVFGSDYTKIARGSDFAELAVTNKEFARRAWVTVPGFDARTLATMIAEDGPAASAPVEESEPTAFGTVTNTINGTSTNTVQAHTIKGGIHFGRDRA</sequence>
<name>A0A7W9KCA2_9PSEU</name>
<dbReference type="Proteomes" id="UP000585638">
    <property type="component" value="Unassembled WGS sequence"/>
</dbReference>
<accession>A0A7W9KCA2</accession>
<gene>
    <name evidence="1" type="ORF">BJ998_000744</name>
</gene>
<reference evidence="1 2" key="1">
    <citation type="submission" date="2020-08" db="EMBL/GenBank/DDBJ databases">
        <title>Sequencing the genomes of 1000 actinobacteria strains.</title>
        <authorList>
            <person name="Klenk H.-P."/>
        </authorList>
    </citation>
    <scope>NUCLEOTIDE SEQUENCE [LARGE SCALE GENOMIC DNA]</scope>
    <source>
        <strain evidence="1 2">DSM 43851</strain>
    </source>
</reference>
<dbReference type="AlphaFoldDB" id="A0A7W9KCA2"/>
<dbReference type="RefSeq" id="WP_184858479.1">
    <property type="nucleotide sequence ID" value="NZ_BAAAWY010000002.1"/>
</dbReference>
<comment type="caution">
    <text evidence="1">The sequence shown here is derived from an EMBL/GenBank/DDBJ whole genome shotgun (WGS) entry which is preliminary data.</text>
</comment>
<evidence type="ECO:0008006" key="3">
    <source>
        <dbReference type="Google" id="ProtNLM"/>
    </source>
</evidence>
<evidence type="ECO:0000313" key="1">
    <source>
        <dbReference type="EMBL" id="MBB5889548.1"/>
    </source>
</evidence>
<organism evidence="1 2">
    <name type="scientific">Kutzneria kofuensis</name>
    <dbReference type="NCBI Taxonomy" id="103725"/>
    <lineage>
        <taxon>Bacteria</taxon>
        <taxon>Bacillati</taxon>
        <taxon>Actinomycetota</taxon>
        <taxon>Actinomycetes</taxon>
        <taxon>Pseudonocardiales</taxon>
        <taxon>Pseudonocardiaceae</taxon>
        <taxon>Kutzneria</taxon>
    </lineage>
</organism>
<proteinExistence type="predicted"/>
<protein>
    <recommendedName>
        <fullName evidence="3">Guanylate cyclase domain-containing protein</fullName>
    </recommendedName>
</protein>
<dbReference type="EMBL" id="JACHIR010000001">
    <property type="protein sequence ID" value="MBB5889548.1"/>
    <property type="molecule type" value="Genomic_DNA"/>
</dbReference>